<feature type="compositionally biased region" description="Basic and acidic residues" evidence="3">
    <location>
        <begin position="351"/>
        <end position="371"/>
    </location>
</feature>
<comment type="caution">
    <text evidence="4">The sequence shown here is derived from an EMBL/GenBank/DDBJ whole genome shotgun (WGS) entry which is preliminary data.</text>
</comment>
<accession>A0A8J3VMZ7</accession>
<dbReference type="EMBL" id="BONZ01000001">
    <property type="protein sequence ID" value="GIH11876.1"/>
    <property type="molecule type" value="Genomic_DNA"/>
</dbReference>
<evidence type="ECO:0000256" key="3">
    <source>
        <dbReference type="SAM" id="MobiDB-lite"/>
    </source>
</evidence>
<dbReference type="PANTHER" id="PTHR30160:SF1">
    <property type="entry name" value="LIPOPOLYSACCHARIDE 1,2-N-ACETYLGLUCOSAMINETRANSFERASE-RELATED"/>
    <property type="match status" value="1"/>
</dbReference>
<reference evidence="4" key="1">
    <citation type="submission" date="2021-01" db="EMBL/GenBank/DDBJ databases">
        <title>Whole genome shotgun sequence of Rugosimonospora africana NBRC 104875.</title>
        <authorList>
            <person name="Komaki H."/>
            <person name="Tamura T."/>
        </authorList>
    </citation>
    <scope>NUCLEOTIDE SEQUENCE</scope>
    <source>
        <strain evidence="4">NBRC 104875</strain>
    </source>
</reference>
<evidence type="ECO:0000256" key="2">
    <source>
        <dbReference type="ARBA" id="ARBA00022679"/>
    </source>
</evidence>
<dbReference type="CDD" id="cd03789">
    <property type="entry name" value="GT9_LPS_heptosyltransferase"/>
    <property type="match status" value="1"/>
</dbReference>
<evidence type="ECO:0000256" key="1">
    <source>
        <dbReference type="ARBA" id="ARBA00022676"/>
    </source>
</evidence>
<dbReference type="GO" id="GO:0009244">
    <property type="term" value="P:lipopolysaccharide core region biosynthetic process"/>
    <property type="evidence" value="ECO:0007669"/>
    <property type="project" value="TreeGrafter"/>
</dbReference>
<keyword evidence="1" id="KW-0328">Glycosyltransferase</keyword>
<feature type="region of interest" description="Disordered" evidence="3">
    <location>
        <begin position="351"/>
        <end position="380"/>
    </location>
</feature>
<dbReference type="InterPro" id="IPR002201">
    <property type="entry name" value="Glyco_trans_9"/>
</dbReference>
<evidence type="ECO:0000313" key="4">
    <source>
        <dbReference type="EMBL" id="GIH11876.1"/>
    </source>
</evidence>
<dbReference type="GO" id="GO:0008713">
    <property type="term" value="F:ADP-heptose-lipopolysaccharide heptosyltransferase activity"/>
    <property type="evidence" value="ECO:0007669"/>
    <property type="project" value="TreeGrafter"/>
</dbReference>
<keyword evidence="5" id="KW-1185">Reference proteome</keyword>
<gene>
    <name evidence="4" type="ORF">Raf01_00480</name>
</gene>
<evidence type="ECO:0008006" key="6">
    <source>
        <dbReference type="Google" id="ProtNLM"/>
    </source>
</evidence>
<organism evidence="4 5">
    <name type="scientific">Rugosimonospora africana</name>
    <dbReference type="NCBI Taxonomy" id="556532"/>
    <lineage>
        <taxon>Bacteria</taxon>
        <taxon>Bacillati</taxon>
        <taxon>Actinomycetota</taxon>
        <taxon>Actinomycetes</taxon>
        <taxon>Micromonosporales</taxon>
        <taxon>Micromonosporaceae</taxon>
        <taxon>Rugosimonospora</taxon>
    </lineage>
</organism>
<dbReference type="SUPFAM" id="SSF53756">
    <property type="entry name" value="UDP-Glycosyltransferase/glycogen phosphorylase"/>
    <property type="match status" value="1"/>
</dbReference>
<keyword evidence="2" id="KW-0808">Transferase</keyword>
<dbReference type="Pfam" id="PF01075">
    <property type="entry name" value="Glyco_transf_9"/>
    <property type="match status" value="1"/>
</dbReference>
<dbReference type="GO" id="GO:0005829">
    <property type="term" value="C:cytosol"/>
    <property type="evidence" value="ECO:0007669"/>
    <property type="project" value="TreeGrafter"/>
</dbReference>
<dbReference type="Gene3D" id="3.40.50.2000">
    <property type="entry name" value="Glycogen Phosphorylase B"/>
    <property type="match status" value="1"/>
</dbReference>
<sequence>MLGNEVRADAPSRRRALVVLNSGIGNNVIAAPLLESADASGLFASYHVLCYQPFLPLGLADRVRLPGLRTAGLPPLVRRFRPADWAEIVAYVDAERLDLIVNLRLEIPELDGDYLAFRAEAERRGIECWDLHEDGMWEAGSSGERAVALFRRHGELPVAPRTRWLADLRTPASEAGPVGCFVGASRGVKRWQAERWIETVGLLRARGWPVELAAGPGAEERALLRRLARDLGAAVTVAPAGDLDAFAHWISGLGALVGNDTAAIHLAAAIGTPVVSLHLATDGRVWRPVGERVRPLQSALALRCRAMKRDGTCTRLYRGCPAPCRSGVTPEQVAAAVDELRVERVEKADDLRVERVEKADDPRVEKEERWSTPETSHATR</sequence>
<dbReference type="InterPro" id="IPR051199">
    <property type="entry name" value="LPS_LOS_Heptosyltrfase"/>
</dbReference>
<evidence type="ECO:0000313" key="5">
    <source>
        <dbReference type="Proteomes" id="UP000642748"/>
    </source>
</evidence>
<protein>
    <recommendedName>
        <fullName evidence="6">ADP-heptose:LPS heptosyltransferase</fullName>
    </recommendedName>
</protein>
<dbReference type="PANTHER" id="PTHR30160">
    <property type="entry name" value="TETRAACYLDISACCHARIDE 4'-KINASE-RELATED"/>
    <property type="match status" value="1"/>
</dbReference>
<proteinExistence type="predicted"/>
<dbReference type="Proteomes" id="UP000642748">
    <property type="component" value="Unassembled WGS sequence"/>
</dbReference>
<dbReference type="AlphaFoldDB" id="A0A8J3VMZ7"/>
<name>A0A8J3VMZ7_9ACTN</name>